<accession>A0A0C9VCI7</accession>
<gene>
    <name evidence="2" type="ORF">M422DRAFT_34832</name>
</gene>
<dbReference type="InterPro" id="IPR019188">
    <property type="entry name" value="SNAPC1"/>
</dbReference>
<evidence type="ECO:0000256" key="1">
    <source>
        <dbReference type="SAM" id="MobiDB-lite"/>
    </source>
</evidence>
<dbReference type="Proteomes" id="UP000054279">
    <property type="component" value="Unassembled WGS sequence"/>
</dbReference>
<protein>
    <submittedName>
        <fullName evidence="2">Uncharacterized protein</fullName>
    </submittedName>
</protein>
<reference evidence="2 3" key="1">
    <citation type="submission" date="2014-06" db="EMBL/GenBank/DDBJ databases">
        <title>Evolutionary Origins and Diversification of the Mycorrhizal Mutualists.</title>
        <authorList>
            <consortium name="DOE Joint Genome Institute"/>
            <consortium name="Mycorrhizal Genomics Consortium"/>
            <person name="Kohler A."/>
            <person name="Kuo A."/>
            <person name="Nagy L.G."/>
            <person name="Floudas D."/>
            <person name="Copeland A."/>
            <person name="Barry K.W."/>
            <person name="Cichocki N."/>
            <person name="Veneault-Fourrey C."/>
            <person name="LaButti K."/>
            <person name="Lindquist E.A."/>
            <person name="Lipzen A."/>
            <person name="Lundell T."/>
            <person name="Morin E."/>
            <person name="Murat C."/>
            <person name="Riley R."/>
            <person name="Ohm R."/>
            <person name="Sun H."/>
            <person name="Tunlid A."/>
            <person name="Henrissat B."/>
            <person name="Grigoriev I.V."/>
            <person name="Hibbett D.S."/>
            <person name="Martin F."/>
        </authorList>
    </citation>
    <scope>NUCLEOTIDE SEQUENCE [LARGE SCALE GENOMIC DNA]</scope>
    <source>
        <strain evidence="2 3">SS14</strain>
    </source>
</reference>
<evidence type="ECO:0000313" key="2">
    <source>
        <dbReference type="EMBL" id="KIJ35051.1"/>
    </source>
</evidence>
<dbReference type="EMBL" id="KN837193">
    <property type="protein sequence ID" value="KIJ35051.1"/>
    <property type="molecule type" value="Genomic_DNA"/>
</dbReference>
<dbReference type="AlphaFoldDB" id="A0A0C9VCI7"/>
<keyword evidence="3" id="KW-1185">Reference proteome</keyword>
<feature type="region of interest" description="Disordered" evidence="1">
    <location>
        <begin position="185"/>
        <end position="212"/>
    </location>
</feature>
<dbReference type="Pfam" id="PF09808">
    <property type="entry name" value="SNAPC1"/>
    <property type="match status" value="1"/>
</dbReference>
<sequence>MTIRVAPSAPKTPLALYYVQPVYYTSSLFTDPMREDIVDLLSTFARVYSSESLEPEKPFEIFKSVWKKQGWDIVHLKVLDPQGRSACLKTVLRLFLERMGSSEHLLVRAGAILGLYLFFMTQPSRSEGNLEPVGSITLTIDTYQQMLSFPQIFQGPLRLCVIYVISQLFSKQVFHVIPDSSLGPQNPRYLPHSVDHGPRKKTGRPSNQDMNQRAEKTLNELEHEYLETADTRLPLPDSSSGGTAAPSAADYIDKRDQLRALLPTEAVQEAEAVTVERVREAERHISDKGIT</sequence>
<dbReference type="OrthoDB" id="3253083at2759"/>
<feature type="region of interest" description="Disordered" evidence="1">
    <location>
        <begin position="229"/>
        <end position="249"/>
    </location>
</feature>
<evidence type="ECO:0000313" key="3">
    <source>
        <dbReference type="Proteomes" id="UP000054279"/>
    </source>
</evidence>
<proteinExistence type="predicted"/>
<dbReference type="HOGENOM" id="CLU_059053_0_0_1"/>
<name>A0A0C9VCI7_SPHS4</name>
<organism evidence="2 3">
    <name type="scientific">Sphaerobolus stellatus (strain SS14)</name>
    <dbReference type="NCBI Taxonomy" id="990650"/>
    <lineage>
        <taxon>Eukaryota</taxon>
        <taxon>Fungi</taxon>
        <taxon>Dikarya</taxon>
        <taxon>Basidiomycota</taxon>
        <taxon>Agaricomycotina</taxon>
        <taxon>Agaricomycetes</taxon>
        <taxon>Phallomycetidae</taxon>
        <taxon>Geastrales</taxon>
        <taxon>Sphaerobolaceae</taxon>
        <taxon>Sphaerobolus</taxon>
    </lineage>
</organism>
<feature type="compositionally biased region" description="Low complexity" evidence="1">
    <location>
        <begin position="236"/>
        <end position="249"/>
    </location>
</feature>